<feature type="non-terminal residue" evidence="2">
    <location>
        <position position="133"/>
    </location>
</feature>
<organism evidence="2 3">
    <name type="scientific">Candidatus Nomurabacteria bacterium CG10_big_fil_rev_8_21_14_0_10_35_16</name>
    <dbReference type="NCBI Taxonomy" id="1974731"/>
    <lineage>
        <taxon>Bacteria</taxon>
        <taxon>Candidatus Nomuraibacteriota</taxon>
    </lineage>
</organism>
<dbReference type="Gene3D" id="1.10.1740.10">
    <property type="match status" value="1"/>
</dbReference>
<dbReference type="AlphaFoldDB" id="A0A2H0TB32"/>
<gene>
    <name evidence="2" type="ORF">COU49_02350</name>
</gene>
<dbReference type="InterPro" id="IPR007627">
    <property type="entry name" value="RNA_pol_sigma70_r2"/>
</dbReference>
<name>A0A2H0TB32_9BACT</name>
<proteinExistence type="predicted"/>
<evidence type="ECO:0000313" key="2">
    <source>
        <dbReference type="EMBL" id="PIR68226.1"/>
    </source>
</evidence>
<protein>
    <recommendedName>
        <fullName evidence="1">RNA polymerase sigma-70 region 2 domain-containing protein</fullName>
    </recommendedName>
</protein>
<feature type="domain" description="RNA polymerase sigma-70 region 2" evidence="1">
    <location>
        <begin position="29"/>
        <end position="83"/>
    </location>
</feature>
<accession>A0A2H0TB32</accession>
<evidence type="ECO:0000259" key="1">
    <source>
        <dbReference type="Pfam" id="PF04542"/>
    </source>
</evidence>
<dbReference type="Pfam" id="PF04542">
    <property type="entry name" value="Sigma70_r2"/>
    <property type="match status" value="1"/>
</dbReference>
<dbReference type="SUPFAM" id="SSF88946">
    <property type="entry name" value="Sigma2 domain of RNA polymerase sigma factors"/>
    <property type="match status" value="1"/>
</dbReference>
<dbReference type="GO" id="GO:0003700">
    <property type="term" value="F:DNA-binding transcription factor activity"/>
    <property type="evidence" value="ECO:0007669"/>
    <property type="project" value="InterPro"/>
</dbReference>
<reference evidence="3" key="1">
    <citation type="submission" date="2017-09" db="EMBL/GenBank/DDBJ databases">
        <title>Depth-based differentiation of microbial function through sediment-hosted aquifers and enrichment of novel symbionts in the deep terrestrial subsurface.</title>
        <authorList>
            <person name="Probst A.J."/>
            <person name="Ladd B."/>
            <person name="Jarett J.K."/>
            <person name="Geller-Mcgrath D.E."/>
            <person name="Sieber C.M.K."/>
            <person name="Emerson J.B."/>
            <person name="Anantharaman K."/>
            <person name="Thomas B.C."/>
            <person name="Malmstrom R."/>
            <person name="Stieglmeier M."/>
            <person name="Klingl A."/>
            <person name="Woyke T."/>
            <person name="Ryan C.M."/>
            <person name="Banfield J.F."/>
        </authorList>
    </citation>
    <scope>NUCLEOTIDE SEQUENCE [LARGE SCALE GENOMIC DNA]</scope>
</reference>
<comment type="caution">
    <text evidence="2">The sequence shown here is derived from an EMBL/GenBank/DDBJ whole genome shotgun (WGS) entry which is preliminary data.</text>
</comment>
<dbReference type="EMBL" id="PFCQ01000013">
    <property type="protein sequence ID" value="PIR68226.1"/>
    <property type="molecule type" value="Genomic_DNA"/>
</dbReference>
<sequence>MITKKQKVVLEAKLTLAHNDYEKGLNARAFFKTHSHALGEDLVQDTFLKTWKYLIKGGKIDIMKAFLYHVLNNLIIDEYRKHKTISLDVLIEKGLEPKIDDSARLFNTLDGKAALLLINHLPKKYRKVMKMRY</sequence>
<evidence type="ECO:0000313" key="3">
    <source>
        <dbReference type="Proteomes" id="UP000230094"/>
    </source>
</evidence>
<dbReference type="GO" id="GO:0006352">
    <property type="term" value="P:DNA-templated transcription initiation"/>
    <property type="evidence" value="ECO:0007669"/>
    <property type="project" value="InterPro"/>
</dbReference>
<dbReference type="InterPro" id="IPR013325">
    <property type="entry name" value="RNA_pol_sigma_r2"/>
</dbReference>
<dbReference type="Proteomes" id="UP000230094">
    <property type="component" value="Unassembled WGS sequence"/>
</dbReference>